<dbReference type="GO" id="GO:0005544">
    <property type="term" value="F:calcium-dependent phospholipid binding"/>
    <property type="evidence" value="ECO:0007669"/>
    <property type="project" value="InterPro"/>
</dbReference>
<dbReference type="OrthoDB" id="5855668at2759"/>
<dbReference type="GO" id="GO:0005886">
    <property type="term" value="C:plasma membrane"/>
    <property type="evidence" value="ECO:0007669"/>
    <property type="project" value="TreeGrafter"/>
</dbReference>
<dbReference type="Proteomes" id="UP000218209">
    <property type="component" value="Unassembled WGS sequence"/>
</dbReference>
<evidence type="ECO:0000313" key="3">
    <source>
        <dbReference type="EMBL" id="OSX73721.1"/>
    </source>
</evidence>
<dbReference type="PROSITE" id="PS50004">
    <property type="entry name" value="C2"/>
    <property type="match status" value="1"/>
</dbReference>
<dbReference type="PANTHER" id="PTHR10857:SF106">
    <property type="entry name" value="C2 DOMAIN-CONTAINING PROTEIN"/>
    <property type="match status" value="1"/>
</dbReference>
<dbReference type="InterPro" id="IPR000008">
    <property type="entry name" value="C2_dom"/>
</dbReference>
<accession>A0A1X6NYM5</accession>
<dbReference type="PANTHER" id="PTHR10857">
    <property type="entry name" value="COPINE"/>
    <property type="match status" value="1"/>
</dbReference>
<proteinExistence type="predicted"/>
<protein>
    <recommendedName>
        <fullName evidence="2">C2 domain-containing protein</fullName>
    </recommendedName>
</protein>
<dbReference type="Gene3D" id="2.60.40.150">
    <property type="entry name" value="C2 domain"/>
    <property type="match status" value="1"/>
</dbReference>
<keyword evidence="4" id="KW-1185">Reference proteome</keyword>
<feature type="region of interest" description="Disordered" evidence="1">
    <location>
        <begin position="149"/>
        <end position="175"/>
    </location>
</feature>
<evidence type="ECO:0000259" key="2">
    <source>
        <dbReference type="PROSITE" id="PS50004"/>
    </source>
</evidence>
<feature type="compositionally biased region" description="Low complexity" evidence="1">
    <location>
        <begin position="96"/>
        <end position="112"/>
    </location>
</feature>
<dbReference type="EMBL" id="KV918982">
    <property type="protein sequence ID" value="OSX73721.1"/>
    <property type="molecule type" value="Genomic_DNA"/>
</dbReference>
<reference evidence="3 4" key="1">
    <citation type="submission" date="2017-03" db="EMBL/GenBank/DDBJ databases">
        <title>WGS assembly of Porphyra umbilicalis.</title>
        <authorList>
            <person name="Brawley S.H."/>
            <person name="Blouin N.A."/>
            <person name="Ficko-Blean E."/>
            <person name="Wheeler G.L."/>
            <person name="Lohr M."/>
            <person name="Goodson H.V."/>
            <person name="Jenkins J.W."/>
            <person name="Blaby-Haas C.E."/>
            <person name="Helliwell K.E."/>
            <person name="Chan C."/>
            <person name="Marriage T."/>
            <person name="Bhattacharya D."/>
            <person name="Klein A.S."/>
            <person name="Badis Y."/>
            <person name="Brodie J."/>
            <person name="Cao Y."/>
            <person name="Collen J."/>
            <person name="Dittami S.M."/>
            <person name="Gachon C.M."/>
            <person name="Green B.R."/>
            <person name="Karpowicz S."/>
            <person name="Kim J.W."/>
            <person name="Kudahl U."/>
            <person name="Lin S."/>
            <person name="Michel G."/>
            <person name="Mittag M."/>
            <person name="Olson B.J."/>
            <person name="Pangilinan J."/>
            <person name="Peng Y."/>
            <person name="Qiu H."/>
            <person name="Shu S."/>
            <person name="Singer J.T."/>
            <person name="Smith A.G."/>
            <person name="Sprecher B.N."/>
            <person name="Wagner V."/>
            <person name="Wang W."/>
            <person name="Wang Z.-Y."/>
            <person name="Yan J."/>
            <person name="Yarish C."/>
            <person name="Zoeuner-Riek S."/>
            <person name="Zhuang Y."/>
            <person name="Zou Y."/>
            <person name="Lindquist E.A."/>
            <person name="Grimwood J."/>
            <person name="Barry K."/>
            <person name="Rokhsar D.S."/>
            <person name="Schmutz J."/>
            <person name="Stiller J.W."/>
            <person name="Grossman A.R."/>
            <person name="Prochnik S.E."/>
        </authorList>
    </citation>
    <scope>NUCLEOTIDE SEQUENCE [LARGE SCALE GENOMIC DNA]</scope>
    <source>
        <strain evidence="3">4086291</strain>
    </source>
</reference>
<dbReference type="AlphaFoldDB" id="A0A1X6NYM5"/>
<dbReference type="GO" id="GO:0071277">
    <property type="term" value="P:cellular response to calcium ion"/>
    <property type="evidence" value="ECO:0007669"/>
    <property type="project" value="TreeGrafter"/>
</dbReference>
<gene>
    <name evidence="3" type="ORF">BU14_0330s0011</name>
</gene>
<feature type="domain" description="C2" evidence="2">
    <location>
        <begin position="1"/>
        <end position="263"/>
    </location>
</feature>
<feature type="compositionally biased region" description="Basic residues" evidence="1">
    <location>
        <begin position="86"/>
        <end position="95"/>
    </location>
</feature>
<evidence type="ECO:0000313" key="4">
    <source>
        <dbReference type="Proteomes" id="UP000218209"/>
    </source>
</evidence>
<dbReference type="SMART" id="SM00239">
    <property type="entry name" value="C2"/>
    <property type="match status" value="1"/>
</dbReference>
<dbReference type="SUPFAM" id="SSF49562">
    <property type="entry name" value="C2 domain (Calcium/lipid-binding domain, CaLB)"/>
    <property type="match status" value="1"/>
</dbReference>
<dbReference type="InterPro" id="IPR035892">
    <property type="entry name" value="C2_domain_sf"/>
</dbReference>
<feature type="region of interest" description="Disordered" evidence="1">
    <location>
        <begin position="62"/>
        <end position="132"/>
    </location>
</feature>
<feature type="compositionally biased region" description="Low complexity" evidence="1">
    <location>
        <begin position="63"/>
        <end position="75"/>
    </location>
</feature>
<dbReference type="Pfam" id="PF00168">
    <property type="entry name" value="C2"/>
    <property type="match status" value="1"/>
</dbReference>
<dbReference type="InterPro" id="IPR045052">
    <property type="entry name" value="Copine"/>
</dbReference>
<name>A0A1X6NYM5_PORUM</name>
<sequence>MDACEARLEIRLRGRALRDMDLFSKSDPFAVLYLDAAGAGGDAGASDSALAYGALSEGHARRSSIASSSRPSTASRRSHASGGSGRSRRSSHAAARRPWGSAPIPAAAAASDGGRRTRDAGLPTPLPRAGAGVRSASVGGVMAAAAAAAAAAGLPTEEKKRKKKSRHRGDATWSEVAAEVAEAQRRWTRVGVTETIQNQLDPQWVAAFEVPYFFERTQWLRVEVYDRDTRGDQHEDLSKHDFIGAASVRVPELVRASGQTATLELRHERRPGGKNGWVTLVAEEVSTLKQTVHLDFGVEHIRPRAAGMLGLGSAVVRLAVSRLTEVAPRARVGGGRAVGARKGVL</sequence>
<organism evidence="3 4">
    <name type="scientific">Porphyra umbilicalis</name>
    <name type="common">Purple laver</name>
    <name type="synonym">Red alga</name>
    <dbReference type="NCBI Taxonomy" id="2786"/>
    <lineage>
        <taxon>Eukaryota</taxon>
        <taxon>Rhodophyta</taxon>
        <taxon>Bangiophyceae</taxon>
        <taxon>Bangiales</taxon>
        <taxon>Bangiaceae</taxon>
        <taxon>Porphyra</taxon>
    </lineage>
</organism>
<evidence type="ECO:0000256" key="1">
    <source>
        <dbReference type="SAM" id="MobiDB-lite"/>
    </source>
</evidence>